<protein>
    <submittedName>
        <fullName evidence="1">Uncharacterized protein</fullName>
    </submittedName>
</protein>
<sequence length="74" mass="8762">MKIPTSYIKSFEQVASIFQMTSDQVHYTRLILQFAFHLQKFRVHQRRPVLLSKVTPNNYINHAEFVFKGYEGDA</sequence>
<proteinExistence type="predicted"/>
<organism evidence="1 2">
    <name type="scientific">Pseudomonas taeanensis MS-3</name>
    <dbReference type="NCBI Taxonomy" id="1395571"/>
    <lineage>
        <taxon>Bacteria</taxon>
        <taxon>Pseudomonadati</taxon>
        <taxon>Pseudomonadota</taxon>
        <taxon>Gammaproteobacteria</taxon>
        <taxon>Pseudomonadales</taxon>
        <taxon>Pseudomonadaceae</taxon>
        <taxon>Pseudomonas</taxon>
    </lineage>
</organism>
<comment type="caution">
    <text evidence="1">The sequence shown here is derived from an EMBL/GenBank/DDBJ whole genome shotgun (WGS) entry which is preliminary data.</text>
</comment>
<gene>
    <name evidence="1" type="ORF">TMS3_0103920</name>
</gene>
<keyword evidence="2" id="KW-1185">Reference proteome</keyword>
<evidence type="ECO:0000313" key="2">
    <source>
        <dbReference type="Proteomes" id="UP000030063"/>
    </source>
</evidence>
<accession>A0A0A1YQ14</accession>
<reference evidence="1 2" key="1">
    <citation type="journal article" date="2014" name="Genome Announc.">
        <title>Draft Genome Sequence of Petroleum Oil-Degrading Marine Bacterium Pseudomonas taeanensis Strain MS-3, Isolated from a Crude Oil-Contaminated Seashore.</title>
        <authorList>
            <person name="Lee S.Y."/>
            <person name="Kim S.H."/>
            <person name="Lee D.G."/>
            <person name="Shin S."/>
            <person name="Yun S.H."/>
            <person name="Choi C.W."/>
            <person name="Chung Y.H."/>
            <person name="Choi J.S."/>
            <person name="Kahng H.Y."/>
            <person name="Kim S.I."/>
        </authorList>
    </citation>
    <scope>NUCLEOTIDE SEQUENCE [LARGE SCALE GENOMIC DNA]</scope>
    <source>
        <strain evidence="1 2">MS-3</strain>
    </source>
</reference>
<dbReference type="EMBL" id="AWSQ01000001">
    <property type="protein sequence ID" value="KFX71098.1"/>
    <property type="molecule type" value="Genomic_DNA"/>
</dbReference>
<evidence type="ECO:0000313" key="1">
    <source>
        <dbReference type="EMBL" id="KFX71098.1"/>
    </source>
</evidence>
<dbReference type="AlphaFoldDB" id="A0A0A1YQ14"/>
<dbReference type="STRING" id="1395571.TMS3_0103920"/>
<dbReference type="Proteomes" id="UP000030063">
    <property type="component" value="Unassembled WGS sequence"/>
</dbReference>
<name>A0A0A1YQ14_9PSED</name>